<accession>A0A9W8QP73</accession>
<comment type="caution">
    <text evidence="1">The sequence shown here is derived from an EMBL/GenBank/DDBJ whole genome shotgun (WGS) entry which is preliminary data.</text>
</comment>
<proteinExistence type="predicted"/>
<organism evidence="1 2">
    <name type="scientific">Akanthomyces muscarius</name>
    <name type="common">Entomopathogenic fungus</name>
    <name type="synonym">Lecanicillium muscarium</name>
    <dbReference type="NCBI Taxonomy" id="2231603"/>
    <lineage>
        <taxon>Eukaryota</taxon>
        <taxon>Fungi</taxon>
        <taxon>Dikarya</taxon>
        <taxon>Ascomycota</taxon>
        <taxon>Pezizomycotina</taxon>
        <taxon>Sordariomycetes</taxon>
        <taxon>Hypocreomycetidae</taxon>
        <taxon>Hypocreales</taxon>
        <taxon>Cordycipitaceae</taxon>
        <taxon>Akanthomyces</taxon>
    </lineage>
</organism>
<evidence type="ECO:0000313" key="1">
    <source>
        <dbReference type="EMBL" id="KAJ4163939.1"/>
    </source>
</evidence>
<dbReference type="AlphaFoldDB" id="A0A9W8QP73"/>
<dbReference type="RefSeq" id="XP_056058854.1">
    <property type="nucleotide sequence ID" value="XM_056203390.1"/>
</dbReference>
<reference evidence="1" key="1">
    <citation type="journal article" date="2023" name="Access Microbiol">
        <title>De-novo genome assembly for Akanthomyces muscarius, a biocontrol agent of insect agricultural pests.</title>
        <authorList>
            <person name="Erdos Z."/>
            <person name="Studholme D.J."/>
            <person name="Raymond B."/>
            <person name="Sharma M."/>
        </authorList>
    </citation>
    <scope>NUCLEOTIDE SEQUENCE</scope>
    <source>
        <strain evidence="1">Ve6</strain>
    </source>
</reference>
<sequence>MELEKLCSFSSFHLLAASPVVSVTFQYLLIWPSSDFVTMTDSTTVNCCRAELGDLRRSGLYASTETLVLGEPKRRSNETRSQEKRRLGLLRAEEEYGLDAPAHGPIQWLVRQ</sequence>
<dbReference type="KEGG" id="amus:LMH87_005636"/>
<dbReference type="Proteomes" id="UP001144673">
    <property type="component" value="Chromosome 1"/>
</dbReference>
<protein>
    <submittedName>
        <fullName evidence="1">Uncharacterized protein</fullName>
    </submittedName>
</protein>
<evidence type="ECO:0000313" key="2">
    <source>
        <dbReference type="Proteomes" id="UP001144673"/>
    </source>
</evidence>
<dbReference type="GeneID" id="80892795"/>
<keyword evidence="2" id="KW-1185">Reference proteome</keyword>
<dbReference type="EMBL" id="JAJHUN010000001">
    <property type="protein sequence ID" value="KAJ4163939.1"/>
    <property type="molecule type" value="Genomic_DNA"/>
</dbReference>
<gene>
    <name evidence="1" type="ORF">LMH87_005636</name>
</gene>
<name>A0A9W8QP73_AKAMU</name>